<sequence>MSNSDIIDSKDGGKPFVHHVEQADPQNTLVALSKDSVLAQVDDFVNAHGLQEYKDVFRKGALVAQRPYDFAAMAELDDDDKTSLAYELAHKWHLPWMMYYSVVVCALGAATQGWDQTGSNGANLSFPQEFGIATPIGQPGGARDEWIVGFVNSSPYIAAAMVGCWLSDPLNNLFGRRGEIFITALCLIATPIASAFTHSWQALVAVRLVMGLGVGAKGATVPMYCAELSPAPIRGALTMGWQLWTAFGIFIGFCANAVVKDTGKIAWRLQLGSAFIPAVPLAVGILFCPESPRWYMKKGRMVDAWHSMRRIRNTELQAARDLFYAYVQYSEEQKIVQGRTYVSRIVELFTIPRCRRATLAALVVMLAQQMCGINIMSFYSSTIFKQGGYSDSQALFASIGFGALNFVFAIPAVFTIDTYGRRALLLATFPNMCWTLLAGGFCFFIKDETIRTSLVAMFVYLFTIAYSLGEGPVPFMYAAEVFPLAQREQGMALSVAWNNGWASVLSLTFPRLLRAFTPTGAFGFYAGLNALAFVWIYLWVPETKQLTLEELDQVFAVPAHTFSNYQVTKVAPYWFKRYILRQKGL</sequence>
<dbReference type="InterPro" id="IPR005829">
    <property type="entry name" value="Sugar_transporter_CS"/>
</dbReference>
<evidence type="ECO:0000256" key="3">
    <source>
        <dbReference type="ARBA" id="ARBA00022448"/>
    </source>
</evidence>
<feature type="transmembrane region" description="Helical" evidence="9">
    <location>
        <begin position="359"/>
        <end position="379"/>
    </location>
</feature>
<evidence type="ECO:0000256" key="9">
    <source>
        <dbReference type="SAM" id="Phobius"/>
    </source>
</evidence>
<feature type="transmembrane region" description="Helical" evidence="9">
    <location>
        <begin position="521"/>
        <end position="540"/>
    </location>
</feature>
<dbReference type="RefSeq" id="XP_028471705.1">
    <property type="nucleotide sequence ID" value="XM_028621070.1"/>
</dbReference>
<feature type="transmembrane region" description="Helical" evidence="9">
    <location>
        <begin position="490"/>
        <end position="509"/>
    </location>
</feature>
<evidence type="ECO:0000256" key="4">
    <source>
        <dbReference type="ARBA" id="ARBA00022692"/>
    </source>
</evidence>
<reference evidence="11 12" key="1">
    <citation type="submission" date="2018-11" db="EMBL/GenBank/DDBJ databases">
        <title>Genome sequence of Apiotrichum porosum DSM 27194.</title>
        <authorList>
            <person name="Aliyu H."/>
            <person name="Gorte O."/>
            <person name="Ochsenreither K."/>
        </authorList>
    </citation>
    <scope>NUCLEOTIDE SEQUENCE [LARGE SCALE GENOMIC DNA]</scope>
    <source>
        <strain evidence="11 12">DSM 27194</strain>
    </source>
</reference>
<feature type="transmembrane region" description="Helical" evidence="9">
    <location>
        <begin position="452"/>
        <end position="469"/>
    </location>
</feature>
<dbReference type="Gene3D" id="1.20.1250.20">
    <property type="entry name" value="MFS general substrate transporter like domains"/>
    <property type="match status" value="1"/>
</dbReference>
<dbReference type="InterPro" id="IPR005828">
    <property type="entry name" value="MFS_sugar_transport-like"/>
</dbReference>
<name>A0A427XCJ6_9TREE</name>
<keyword evidence="5 9" id="KW-1133">Transmembrane helix</keyword>
<evidence type="ECO:0000256" key="2">
    <source>
        <dbReference type="ARBA" id="ARBA00010992"/>
    </source>
</evidence>
<feature type="transmembrane region" description="Helical" evidence="9">
    <location>
        <begin position="178"/>
        <end position="196"/>
    </location>
</feature>
<feature type="transmembrane region" description="Helical" evidence="9">
    <location>
        <begin position="236"/>
        <end position="259"/>
    </location>
</feature>
<feature type="transmembrane region" description="Helical" evidence="9">
    <location>
        <begin position="394"/>
        <end position="416"/>
    </location>
</feature>
<dbReference type="GO" id="GO:0016020">
    <property type="term" value="C:membrane"/>
    <property type="evidence" value="ECO:0007669"/>
    <property type="project" value="UniProtKB-SubCell"/>
</dbReference>
<evidence type="ECO:0000256" key="8">
    <source>
        <dbReference type="RuleBase" id="RU003346"/>
    </source>
</evidence>
<evidence type="ECO:0000256" key="5">
    <source>
        <dbReference type="ARBA" id="ARBA00022989"/>
    </source>
</evidence>
<evidence type="ECO:0000256" key="7">
    <source>
        <dbReference type="ARBA" id="ARBA00049119"/>
    </source>
</evidence>
<dbReference type="OrthoDB" id="5290825at2759"/>
<dbReference type="AlphaFoldDB" id="A0A427XCJ6"/>
<evidence type="ECO:0000256" key="1">
    <source>
        <dbReference type="ARBA" id="ARBA00004141"/>
    </source>
</evidence>
<comment type="subcellular location">
    <subcellularLocation>
        <location evidence="1">Membrane</location>
        <topology evidence="1">Multi-pass membrane protein</topology>
    </subcellularLocation>
</comment>
<dbReference type="FunFam" id="1.20.1250.20:FF:000474">
    <property type="entry name" value="Sugar transporter, putative"/>
    <property type="match status" value="1"/>
</dbReference>
<dbReference type="Proteomes" id="UP000279236">
    <property type="component" value="Unassembled WGS sequence"/>
</dbReference>
<dbReference type="InterPro" id="IPR050814">
    <property type="entry name" value="Myo-inositol_Transporter"/>
</dbReference>
<feature type="transmembrane region" description="Helical" evidence="9">
    <location>
        <begin position="423"/>
        <end position="446"/>
    </location>
</feature>
<dbReference type="GO" id="GO:0015791">
    <property type="term" value="P:polyol transmembrane transport"/>
    <property type="evidence" value="ECO:0007669"/>
    <property type="project" value="UniProtKB-ARBA"/>
</dbReference>
<evidence type="ECO:0000259" key="10">
    <source>
        <dbReference type="PROSITE" id="PS50850"/>
    </source>
</evidence>
<dbReference type="PANTHER" id="PTHR48020">
    <property type="entry name" value="PROTON MYO-INOSITOL COTRANSPORTER"/>
    <property type="match status" value="1"/>
</dbReference>
<dbReference type="PROSITE" id="PS00217">
    <property type="entry name" value="SUGAR_TRANSPORT_2"/>
    <property type="match status" value="1"/>
</dbReference>
<accession>A0A427XCJ6</accession>
<dbReference type="NCBIfam" id="TIGR00879">
    <property type="entry name" value="SP"/>
    <property type="match status" value="1"/>
</dbReference>
<dbReference type="PROSITE" id="PS50850">
    <property type="entry name" value="MFS"/>
    <property type="match status" value="1"/>
</dbReference>
<dbReference type="EMBL" id="RSCE01000024">
    <property type="protein sequence ID" value="RSH76558.1"/>
    <property type="molecule type" value="Genomic_DNA"/>
</dbReference>
<keyword evidence="12" id="KW-1185">Reference proteome</keyword>
<dbReference type="SUPFAM" id="SSF103473">
    <property type="entry name" value="MFS general substrate transporter"/>
    <property type="match status" value="1"/>
</dbReference>
<evidence type="ECO:0000313" key="12">
    <source>
        <dbReference type="Proteomes" id="UP000279236"/>
    </source>
</evidence>
<protein>
    <recommendedName>
        <fullName evidence="10">Major facilitator superfamily (MFS) profile domain-containing protein</fullName>
    </recommendedName>
</protein>
<evidence type="ECO:0000256" key="6">
    <source>
        <dbReference type="ARBA" id="ARBA00023136"/>
    </source>
</evidence>
<organism evidence="11 12">
    <name type="scientific">Apiotrichum porosum</name>
    <dbReference type="NCBI Taxonomy" id="105984"/>
    <lineage>
        <taxon>Eukaryota</taxon>
        <taxon>Fungi</taxon>
        <taxon>Dikarya</taxon>
        <taxon>Basidiomycota</taxon>
        <taxon>Agaricomycotina</taxon>
        <taxon>Tremellomycetes</taxon>
        <taxon>Trichosporonales</taxon>
        <taxon>Trichosporonaceae</taxon>
        <taxon>Apiotrichum</taxon>
    </lineage>
</organism>
<feature type="domain" description="Major facilitator superfamily (MFS) profile" evidence="10">
    <location>
        <begin position="101"/>
        <end position="544"/>
    </location>
</feature>
<gene>
    <name evidence="11" type="ORF">EHS24_005547</name>
</gene>
<dbReference type="GO" id="GO:0022857">
    <property type="term" value="F:transmembrane transporter activity"/>
    <property type="evidence" value="ECO:0007669"/>
    <property type="project" value="InterPro"/>
</dbReference>
<evidence type="ECO:0000313" key="11">
    <source>
        <dbReference type="EMBL" id="RSH76558.1"/>
    </source>
</evidence>
<dbReference type="GO" id="GO:0015798">
    <property type="term" value="P:myo-inositol transport"/>
    <property type="evidence" value="ECO:0007669"/>
    <property type="project" value="UniProtKB-ARBA"/>
</dbReference>
<dbReference type="Pfam" id="PF00083">
    <property type="entry name" value="Sugar_tr"/>
    <property type="match status" value="1"/>
</dbReference>
<dbReference type="InterPro" id="IPR003663">
    <property type="entry name" value="Sugar/inositol_transpt"/>
</dbReference>
<comment type="catalytic activity">
    <reaction evidence="7">
        <text>myo-inositol(out) + H(+)(out) = myo-inositol(in) + H(+)(in)</text>
        <dbReference type="Rhea" id="RHEA:60364"/>
        <dbReference type="ChEBI" id="CHEBI:15378"/>
        <dbReference type="ChEBI" id="CHEBI:17268"/>
    </reaction>
</comment>
<proteinExistence type="inferred from homology"/>
<feature type="transmembrane region" description="Helical" evidence="9">
    <location>
        <begin position="96"/>
        <end position="114"/>
    </location>
</feature>
<dbReference type="GeneID" id="39590090"/>
<keyword evidence="3 8" id="KW-0813">Transport</keyword>
<dbReference type="PRINTS" id="PR00171">
    <property type="entry name" value="SUGRTRNSPORT"/>
</dbReference>
<keyword evidence="6 9" id="KW-0472">Membrane</keyword>
<keyword evidence="4 9" id="KW-0812">Transmembrane</keyword>
<comment type="similarity">
    <text evidence="2 8">Belongs to the major facilitator superfamily. Sugar transporter (TC 2.A.1.1) family.</text>
</comment>
<dbReference type="InterPro" id="IPR020846">
    <property type="entry name" value="MFS_dom"/>
</dbReference>
<dbReference type="PANTHER" id="PTHR48020:SF4">
    <property type="entry name" value="SYMPORT, PUTATIVE (AFU_ORTHOLOGUE AFUA_3G11790)-RELATED"/>
    <property type="match status" value="1"/>
</dbReference>
<feature type="transmembrane region" description="Helical" evidence="9">
    <location>
        <begin position="146"/>
        <end position="166"/>
    </location>
</feature>
<dbReference type="InterPro" id="IPR036259">
    <property type="entry name" value="MFS_trans_sf"/>
</dbReference>
<comment type="caution">
    <text evidence="11">The sequence shown here is derived from an EMBL/GenBank/DDBJ whole genome shotgun (WGS) entry which is preliminary data.</text>
</comment>